<proteinExistence type="predicted"/>
<dbReference type="GO" id="GO:0016705">
    <property type="term" value="F:oxidoreductase activity, acting on paired donors, with incorporation or reduction of molecular oxygen"/>
    <property type="evidence" value="ECO:0007669"/>
    <property type="project" value="InterPro"/>
</dbReference>
<dbReference type="Proteomes" id="UP001392437">
    <property type="component" value="Unassembled WGS sequence"/>
</dbReference>
<comment type="caution">
    <text evidence="1">The sequence shown here is derived from an EMBL/GenBank/DDBJ whole genome shotgun (WGS) entry which is preliminary data.</text>
</comment>
<sequence length="306" mass="34344">MRNLPIGLPRLGKPIAQILSPALGKPLIILEDQRGIEDILLRRNREFDKAPIAINTLKPMLSNATTGQYTTPELRAQKRLRADVMSAEFLHKAPFKVIHDFQNAALDAKWVAIVGEEPGVTEYEISKLQNQLAGGDNRNNPAPPCGVFPEREVDYIADVVAKNASSPFPGWAQKLETYTPRHRQFRKAVNTEIAMVINKAVERFQRQNLGKLEAEEMDTCMTDMVLRRLVLAAKETGRPLADPAKDPRMLEETVLMLVTGYDTTANVLTWFVRYMESYPAAQAELRAALETTFSDSRVPSMEDILV</sequence>
<reference evidence="1 2" key="1">
    <citation type="submission" date="2023-01" db="EMBL/GenBank/DDBJ databases">
        <title>Analysis of 21 Apiospora genomes using comparative genomics revels a genus with tremendous synthesis potential of carbohydrate active enzymes and secondary metabolites.</title>
        <authorList>
            <person name="Sorensen T."/>
        </authorList>
    </citation>
    <scope>NUCLEOTIDE SEQUENCE [LARGE SCALE GENOMIC DNA]</scope>
    <source>
        <strain evidence="1 2">CBS 117206</strain>
    </source>
</reference>
<dbReference type="Pfam" id="PF00067">
    <property type="entry name" value="p450"/>
    <property type="match status" value="1"/>
</dbReference>
<dbReference type="SUPFAM" id="SSF48264">
    <property type="entry name" value="Cytochrome P450"/>
    <property type="match status" value="1"/>
</dbReference>
<evidence type="ECO:0000313" key="2">
    <source>
        <dbReference type="Proteomes" id="UP001392437"/>
    </source>
</evidence>
<dbReference type="GO" id="GO:0004497">
    <property type="term" value="F:monooxygenase activity"/>
    <property type="evidence" value="ECO:0007669"/>
    <property type="project" value="InterPro"/>
</dbReference>
<dbReference type="InterPro" id="IPR036396">
    <property type="entry name" value="Cyt_P450_sf"/>
</dbReference>
<keyword evidence="2" id="KW-1185">Reference proteome</keyword>
<dbReference type="EMBL" id="JAQQWP010000002">
    <property type="protein sequence ID" value="KAK8130572.1"/>
    <property type="molecule type" value="Genomic_DNA"/>
</dbReference>
<dbReference type="GO" id="GO:0005506">
    <property type="term" value="F:iron ion binding"/>
    <property type="evidence" value="ECO:0007669"/>
    <property type="project" value="InterPro"/>
</dbReference>
<accession>A0AAW0R9M2</accession>
<name>A0AAW0R9M2_9PEZI</name>
<dbReference type="Gene3D" id="1.10.630.10">
    <property type="entry name" value="Cytochrome P450"/>
    <property type="match status" value="1"/>
</dbReference>
<dbReference type="AlphaFoldDB" id="A0AAW0R9M2"/>
<organism evidence="1 2">
    <name type="scientific">Apiospora kogelbergensis</name>
    <dbReference type="NCBI Taxonomy" id="1337665"/>
    <lineage>
        <taxon>Eukaryota</taxon>
        <taxon>Fungi</taxon>
        <taxon>Dikarya</taxon>
        <taxon>Ascomycota</taxon>
        <taxon>Pezizomycotina</taxon>
        <taxon>Sordariomycetes</taxon>
        <taxon>Xylariomycetidae</taxon>
        <taxon>Amphisphaeriales</taxon>
        <taxon>Apiosporaceae</taxon>
        <taxon>Apiospora</taxon>
    </lineage>
</organism>
<evidence type="ECO:0000313" key="1">
    <source>
        <dbReference type="EMBL" id="KAK8130572.1"/>
    </source>
</evidence>
<gene>
    <name evidence="1" type="ORF">PG999_002952</name>
</gene>
<dbReference type="InterPro" id="IPR001128">
    <property type="entry name" value="Cyt_P450"/>
</dbReference>
<dbReference type="GO" id="GO:0020037">
    <property type="term" value="F:heme binding"/>
    <property type="evidence" value="ECO:0007669"/>
    <property type="project" value="InterPro"/>
</dbReference>
<evidence type="ECO:0008006" key="3">
    <source>
        <dbReference type="Google" id="ProtNLM"/>
    </source>
</evidence>
<protein>
    <recommendedName>
        <fullName evidence="3">Cytochrome P450</fullName>
    </recommendedName>
</protein>